<evidence type="ECO:0000313" key="3">
    <source>
        <dbReference type="Proteomes" id="UP001066276"/>
    </source>
</evidence>
<name>A0AAV7P2R1_PLEWA</name>
<proteinExistence type="predicted"/>
<evidence type="ECO:0000313" key="2">
    <source>
        <dbReference type="EMBL" id="KAJ1119450.1"/>
    </source>
</evidence>
<dbReference type="Proteomes" id="UP001066276">
    <property type="component" value="Chromosome 8"/>
</dbReference>
<accession>A0AAV7P2R1</accession>
<keyword evidence="1" id="KW-0175">Coiled coil</keyword>
<protein>
    <submittedName>
        <fullName evidence="2">Uncharacterized protein</fullName>
    </submittedName>
</protein>
<gene>
    <name evidence="2" type="ORF">NDU88_007635</name>
</gene>
<sequence length="306" mass="34798">MPALDFLKVAGAEILPRGVSDHAPIRIRLGRADLTRWPVWRLNAWHLQDTEYTQEIRLHLDQYFELNEGSVRSPGMLWAACKATIRGHARSILRSRERDQNSQITELENKARRLECQHKNLASASTMRKLTRVREDIKHIMLDSAKHMWRASAGRIYGWGDKNGKLLHWLATRPMANRIIPEILDDSGTLVKTAVEIAHSFASYYARLYARHPRPAVERESPLLNEITFPGVTPEVRDRLDEAIGLVEVCNAISGLASGKTPGPTAFQRNFIVNAAIFWVPTCSTCTKKQRIKAASQQRLIKPLLW</sequence>
<feature type="coiled-coil region" evidence="1">
    <location>
        <begin position="97"/>
        <end position="124"/>
    </location>
</feature>
<reference evidence="2" key="1">
    <citation type="journal article" date="2022" name="bioRxiv">
        <title>Sequencing and chromosome-scale assembly of the giantPleurodeles waltlgenome.</title>
        <authorList>
            <person name="Brown T."/>
            <person name="Elewa A."/>
            <person name="Iarovenko S."/>
            <person name="Subramanian E."/>
            <person name="Araus A.J."/>
            <person name="Petzold A."/>
            <person name="Susuki M."/>
            <person name="Suzuki K.-i.T."/>
            <person name="Hayashi T."/>
            <person name="Toyoda A."/>
            <person name="Oliveira C."/>
            <person name="Osipova E."/>
            <person name="Leigh N.D."/>
            <person name="Simon A."/>
            <person name="Yun M.H."/>
        </authorList>
    </citation>
    <scope>NUCLEOTIDE SEQUENCE</scope>
    <source>
        <strain evidence="2">20211129_DDA</strain>
        <tissue evidence="2">Liver</tissue>
    </source>
</reference>
<organism evidence="2 3">
    <name type="scientific">Pleurodeles waltl</name>
    <name type="common">Iberian ribbed newt</name>
    <dbReference type="NCBI Taxonomy" id="8319"/>
    <lineage>
        <taxon>Eukaryota</taxon>
        <taxon>Metazoa</taxon>
        <taxon>Chordata</taxon>
        <taxon>Craniata</taxon>
        <taxon>Vertebrata</taxon>
        <taxon>Euteleostomi</taxon>
        <taxon>Amphibia</taxon>
        <taxon>Batrachia</taxon>
        <taxon>Caudata</taxon>
        <taxon>Salamandroidea</taxon>
        <taxon>Salamandridae</taxon>
        <taxon>Pleurodelinae</taxon>
        <taxon>Pleurodeles</taxon>
    </lineage>
</organism>
<comment type="caution">
    <text evidence="2">The sequence shown here is derived from an EMBL/GenBank/DDBJ whole genome shotgun (WGS) entry which is preliminary data.</text>
</comment>
<keyword evidence="3" id="KW-1185">Reference proteome</keyword>
<dbReference type="EMBL" id="JANPWB010000012">
    <property type="protein sequence ID" value="KAJ1119450.1"/>
    <property type="molecule type" value="Genomic_DNA"/>
</dbReference>
<evidence type="ECO:0000256" key="1">
    <source>
        <dbReference type="SAM" id="Coils"/>
    </source>
</evidence>
<dbReference type="AlphaFoldDB" id="A0AAV7P2R1"/>